<keyword evidence="2" id="KW-1185">Reference proteome</keyword>
<dbReference type="RefSeq" id="WP_248412629.1">
    <property type="nucleotide sequence ID" value="NZ_JALPQF010000006.1"/>
</dbReference>
<evidence type="ECO:0000313" key="2">
    <source>
        <dbReference type="Proteomes" id="UP001203687"/>
    </source>
</evidence>
<reference evidence="1" key="1">
    <citation type="submission" date="2022-04" db="EMBL/GenBank/DDBJ databases">
        <authorList>
            <person name="Ren T."/>
        </authorList>
    </citation>
    <scope>NUCLEOTIDE SEQUENCE</scope>
    <source>
        <strain evidence="1">F63249</strain>
    </source>
</reference>
<name>A0ABT0H856_9FLAO</name>
<dbReference type="EMBL" id="JALPQF010000006">
    <property type="protein sequence ID" value="MCK8480546.1"/>
    <property type="molecule type" value="Genomic_DNA"/>
</dbReference>
<sequence length="392" mass="45960">MKIFNYKILTSWFQFLRILGKRYDVIFYYPQHFNRTNGENPYFLDFIATCKTHKISYLLIEEPSIESQNPRNKKALAFDMFFLKIWILRKLIPARCFSNFEKREHLVGKIINLSSLGHFRAPVYITISNSMGGVLRGINKKARIFDYQHGIINSKQPGYFFNGEATQLMRCNTKEVLVHGLGFVKPFMLVDAPYYKGKVHPIGTSSIIKPKINRGPHILVAMQIIETENRSQAWFQEQVDLLHEQFVVLEKNKAYKNRIIFIKQHPRSLQRFDMSKLFQFPFVKPYDGSDESKSIGLHVTFFSTTAFEYAAKGIPSLFLFSDLIPEGKTIFEDEYQYPYTAIRTISDWLEKIEGSDSTEIDTIMTNWYQKFYAPYDENLFLKLVNQKCLKIL</sequence>
<proteinExistence type="predicted"/>
<organism evidence="1 2">
    <name type="scientific">Psychroserpens algicola</name>
    <dbReference type="NCBI Taxonomy" id="1719034"/>
    <lineage>
        <taxon>Bacteria</taxon>
        <taxon>Pseudomonadati</taxon>
        <taxon>Bacteroidota</taxon>
        <taxon>Flavobacteriia</taxon>
        <taxon>Flavobacteriales</taxon>
        <taxon>Flavobacteriaceae</taxon>
        <taxon>Psychroserpens</taxon>
    </lineage>
</organism>
<dbReference type="Proteomes" id="UP001203687">
    <property type="component" value="Unassembled WGS sequence"/>
</dbReference>
<protein>
    <submittedName>
        <fullName evidence="1">Uncharacterized protein</fullName>
    </submittedName>
</protein>
<gene>
    <name evidence="1" type="ORF">MUY34_07940</name>
</gene>
<comment type="caution">
    <text evidence="1">The sequence shown here is derived from an EMBL/GenBank/DDBJ whole genome shotgun (WGS) entry which is preliminary data.</text>
</comment>
<accession>A0ABT0H856</accession>
<evidence type="ECO:0000313" key="1">
    <source>
        <dbReference type="EMBL" id="MCK8480546.1"/>
    </source>
</evidence>